<evidence type="ECO:0008006" key="3">
    <source>
        <dbReference type="Google" id="ProtNLM"/>
    </source>
</evidence>
<dbReference type="EMBL" id="GU943111">
    <property type="protein sequence ID" value="ADD95949.1"/>
    <property type="molecule type" value="Genomic_DNA"/>
</dbReference>
<sequence length="243" mass="25672">MLLPGISEAYPEGIGGEQSNAGETIDDVAKEGCLCHGELPSNSVMILLVDVPHSWAPEQVYNMRLEIVGGPSTDMGGFAARVSAGEISGDGQAWEDDTMTRTHVSSATRVFEITWTSPAAGAGHIDFWISGNAVNGADGPAGDYWNQLVFNLVESVEDDGKGTRTLIAGSGTPEAPEADSGAIDISTMGAGFRAHVLGLLGFGAVIAVVIFCGLLLRYGFSTSYEGRSNLLRLRYKMNRRGDQ</sequence>
<name>D6PJP8_9ZZZZ</name>
<keyword evidence="1" id="KW-0812">Transmembrane</keyword>
<dbReference type="NCBIfam" id="NF041895">
    <property type="entry name" value="choice_anch_V"/>
    <property type="match status" value="1"/>
</dbReference>
<reference evidence="2" key="1">
    <citation type="journal article" date="2010" name="ISME J.">
        <title>Metagenome of the Mediterranean deep chlorophyll maximum studied by direct and fosmid library 454 pyrosequencing.</title>
        <authorList>
            <person name="Ghai R."/>
            <person name="Martin-Cuadrado A.B."/>
            <person name="Molto A.G."/>
            <person name="Heredia I.G."/>
            <person name="Cabrera R."/>
            <person name="Martin J."/>
            <person name="Verdu M."/>
            <person name="Deschamps P."/>
            <person name="Moreira D."/>
            <person name="Lopez-Garcia P."/>
            <person name="Mira A."/>
            <person name="Rodriguez-Valera F."/>
        </authorList>
    </citation>
    <scope>NUCLEOTIDE SEQUENCE</scope>
</reference>
<feature type="transmembrane region" description="Helical" evidence="1">
    <location>
        <begin position="196"/>
        <end position="220"/>
    </location>
</feature>
<evidence type="ECO:0000256" key="1">
    <source>
        <dbReference type="SAM" id="Phobius"/>
    </source>
</evidence>
<protein>
    <recommendedName>
        <fullName evidence="3">Reelin domain-containing protein</fullName>
    </recommendedName>
</protein>
<organism evidence="2">
    <name type="scientific">uncultured organism MedDCM-OCT-S04-C1</name>
    <dbReference type="NCBI Taxonomy" id="743604"/>
    <lineage>
        <taxon>unclassified sequences</taxon>
        <taxon>environmental samples</taxon>
    </lineage>
</organism>
<dbReference type="AlphaFoldDB" id="D6PJP8"/>
<accession>D6PJP8</accession>
<evidence type="ECO:0000313" key="2">
    <source>
        <dbReference type="EMBL" id="ADD95949.1"/>
    </source>
</evidence>
<keyword evidence="1" id="KW-1133">Transmembrane helix</keyword>
<proteinExistence type="predicted"/>
<keyword evidence="1" id="KW-0472">Membrane</keyword>